<feature type="region of interest" description="Disordered" evidence="2">
    <location>
        <begin position="1111"/>
        <end position="1248"/>
    </location>
</feature>
<feature type="compositionally biased region" description="Polar residues" evidence="2">
    <location>
        <begin position="1878"/>
        <end position="1888"/>
    </location>
</feature>
<dbReference type="OrthoDB" id="10258692at2759"/>
<feature type="compositionally biased region" description="Pro residues" evidence="2">
    <location>
        <begin position="1739"/>
        <end position="1750"/>
    </location>
</feature>
<accession>A0A139ILS9</accession>
<dbReference type="CDD" id="cd00167">
    <property type="entry name" value="SANT"/>
    <property type="match status" value="2"/>
</dbReference>
<feature type="domain" description="SANT" evidence="3">
    <location>
        <begin position="1056"/>
        <end position="1107"/>
    </location>
</feature>
<feature type="compositionally biased region" description="Basic and acidic residues" evidence="2">
    <location>
        <begin position="1195"/>
        <end position="1213"/>
    </location>
</feature>
<dbReference type="STRING" id="113226.A0A139ILS9"/>
<feature type="compositionally biased region" description="Basic and acidic residues" evidence="2">
    <location>
        <begin position="796"/>
        <end position="806"/>
    </location>
</feature>
<dbReference type="Gene3D" id="1.20.58.1880">
    <property type="match status" value="1"/>
</dbReference>
<feature type="compositionally biased region" description="Basic and acidic residues" evidence="2">
    <location>
        <begin position="2048"/>
        <end position="2076"/>
    </location>
</feature>
<feature type="compositionally biased region" description="Low complexity" evidence="2">
    <location>
        <begin position="816"/>
        <end position="828"/>
    </location>
</feature>
<name>A0A139ILS9_9PEZI</name>
<dbReference type="InterPro" id="IPR009057">
    <property type="entry name" value="Homeodomain-like_sf"/>
</dbReference>
<feature type="compositionally biased region" description="Polar residues" evidence="2">
    <location>
        <begin position="565"/>
        <end position="581"/>
    </location>
</feature>
<evidence type="ECO:0000313" key="4">
    <source>
        <dbReference type="EMBL" id="KXT15640.1"/>
    </source>
</evidence>
<evidence type="ECO:0000256" key="2">
    <source>
        <dbReference type="SAM" id="MobiDB-lite"/>
    </source>
</evidence>
<feature type="compositionally biased region" description="Low complexity" evidence="2">
    <location>
        <begin position="366"/>
        <end position="382"/>
    </location>
</feature>
<feature type="compositionally biased region" description="Basic and acidic residues" evidence="2">
    <location>
        <begin position="1357"/>
        <end position="1371"/>
    </location>
</feature>
<feature type="compositionally biased region" description="Basic and acidic residues" evidence="2">
    <location>
        <begin position="90"/>
        <end position="151"/>
    </location>
</feature>
<feature type="compositionally biased region" description="Acidic residues" evidence="2">
    <location>
        <begin position="734"/>
        <end position="751"/>
    </location>
</feature>
<protein>
    <recommendedName>
        <fullName evidence="3">SANT domain-containing protein</fullName>
    </recommendedName>
</protein>
<dbReference type="Proteomes" id="UP000073492">
    <property type="component" value="Unassembled WGS sequence"/>
</dbReference>
<feature type="compositionally biased region" description="Basic and acidic residues" evidence="2">
    <location>
        <begin position="1956"/>
        <end position="1974"/>
    </location>
</feature>
<dbReference type="InterPro" id="IPR001005">
    <property type="entry name" value="SANT/Myb"/>
</dbReference>
<dbReference type="SUPFAM" id="SSF46689">
    <property type="entry name" value="Homeodomain-like"/>
    <property type="match status" value="2"/>
</dbReference>
<dbReference type="InterPro" id="IPR050560">
    <property type="entry name" value="MYB_TF"/>
</dbReference>
<dbReference type="EMBL" id="LFZO01000054">
    <property type="protein sequence ID" value="KXT15640.1"/>
    <property type="molecule type" value="Genomic_DNA"/>
</dbReference>
<keyword evidence="1" id="KW-0175">Coiled coil</keyword>
<evidence type="ECO:0000256" key="1">
    <source>
        <dbReference type="SAM" id="Coils"/>
    </source>
</evidence>
<feature type="region of interest" description="Disordered" evidence="2">
    <location>
        <begin position="1357"/>
        <end position="1396"/>
    </location>
</feature>
<feature type="compositionally biased region" description="Polar residues" evidence="2">
    <location>
        <begin position="1780"/>
        <end position="1789"/>
    </location>
</feature>
<sequence>MSYRSGSSYRGASDRSRSPPRFADRRASTANGIFDARHSATAPPRNAADAPRGPRSQFDAPPTRGIPPAALPSAAPPRRLADAPPLGSGERPRPSFRERDYPDRDRDRRERSPPPRDRDRDRDRSPPRNFKEPRDFPPRDIDIRSARRASRDGPPSAGSNYSDGAPFAASSYRGAFARGRGRGDFDPRASTRGGRRAIDDRGDLFPSRNRSPPPRFGRDLSRDARDPERRDERRFDRREREDDRRSDWHDRERERERERELDRTRRDAPPARLESRMSSDTLPSAHSAFSTTADPPINPARLAIIESSGADPAVRRSSTTPMPAATTRREPPPETPAYLNGRAETTANRYGSRGSSPPTQAPPVPAFSFSVVPTPAAPSSAPKFVSDAKPADHVPTAEEAKPVVEEKPLPPPDAPSAPKALQQEPPVLAPKAPRALDVDAVIPPSNRLHGVRSLENMSRPPEHQVEHQVAQPPSSMPPSPRATRQALPHLAQLVSPNPPQAPRFDVAVPTGPKASRVPPVQPSLSPRPHFASPRSDHGAFQHTGGHLRGSTPPPTAPSGPRSRSFSVSPKVTTSSIPTAPKSSRAPPVAPRAIDRLQMGQNRVPQRGPGTSSFGASGARQWNTWTRPGAPIYGEKLGPTVPAKRDVNGEEKDRGPQTGASPSTDTKMQEIPVETEDHESRRTSIQTSRPSTEDRNEDDMELDVDLAKRKPTAAESQSATHASFFGGALERPADDIDSSSEDDELDEEEDATLLEAKHARKERELRSQMVDLSLREYRATSPLESLARLARLTEKDLQQYKQQRKDDMELDDPPLEPSRQAAPAAAHSSSSDDDPEILTPQGEGVNIVTIREQGDVHGNIRRVLRRSSEPLALPFLTKEGALPLQESEAFQDTLRSLKEQEVEMLDIIAKEEQLDLDAAEDVSEAFEQAYQQWRDECEELDKERERQELLERQASLEPGLDLDAPAPAPLNPIAEGRRTKLNISEYQMAQVLKESEEMARIEQEKNDREAKKIQADMEKEAQLPDLETEKAIARGKWFNENRLREADQLTLVFSYKPPDDTFTEKEQDVFIAAFKETPKKWGEIASLLPGRTYKDCIHHYYANKWDGRFRDNRTKRYKGRGGRGGRGKGGTRAVRGSAMADLNRAEELVPANDSGSGRPKRAAAPTTFGEKEVESKNALMAQSPAKKPGPGSKPDANGEEKPIKKQRKTGEGKAGRKGKQPLAALAAAPSGSPNQKPAHPKDDSTRGPTAEEVGLLAGLHRSHHESMAPEHQGMYVPDAVLPQLVAGDDSARQKVAPAAKQSASSYWSVPEQTDFHGFIAHFGTDFAAIAAHMGTKTATMIKNHYQRQVDGGRAELKVAAEAADQRKQRGEDPGPPPQPTPIVKRKYDNPQTNTPRALAPQADAMDVDDSGAALQASAPPKHVSPPQYQSKPQRFTTSAQNTPIQAPRVVPSPHHIAATPAPSMPPAAQHSRPPVQHPLGSRASFLADNRPESGPGLGPGALFGMGREPVPAPSRNQPPPPQPTRTLSHHANPDYINGLRQEQEKALRMQQAEQAQLTSHDEQMRMDQTRMEQLRSRQHQSMAHAHSSPANQPLAMPAAERKPLFDDSRPPSRGGYLSSGGSRGPLINPHNPMTPGLGASPLVALAGAGRPPYVPSPPKPDASRPGSVAAPLSTQPPPIHVPGHSHSQPPVQAPPAPTPAPEAPKKSNLMNLLNSDTEETKSAPKRDTLPSASSTRVASPAPPFNPAPAPQPASTLPTPRRETFGHSSLPGANYHRPSFGQPASTPTSQPAALKHDPSGGVASLSHQAPKEDWRSAHLYGHGNQPSPPAQPPLERDPRDPRDGTRPLFGFPGSHRGYGPLNPPPRANASPPPHMIGHSRTPSLSAQQQREQQRATFAPPSTQPPVQSLNANPYGRPEPPASYHQAPPQAQNRAHHSHNSSITERPGYFSYGAPSSLSREEAMRREDEAAARHHHYRMEDDRLAAIAAERQRDMAQREEQAKLRHAEQRELELRRQEHVYGRDSRGPMHPSFGTPFASRQPFGTPSMREPGFREPGLREQASREVAERMQEEERRMQFRTEPPAFLRERERPAYPVTRPDEQQPLFRRSTPSNAYGPYGQPPPGSRR</sequence>
<feature type="region of interest" description="Disordered" evidence="2">
    <location>
        <begin position="1989"/>
        <end position="2125"/>
    </location>
</feature>
<dbReference type="PROSITE" id="PS51293">
    <property type="entry name" value="SANT"/>
    <property type="match status" value="1"/>
</dbReference>
<feature type="compositionally biased region" description="Basic and acidic residues" evidence="2">
    <location>
        <begin position="1558"/>
        <end position="1574"/>
    </location>
</feature>
<feature type="compositionally biased region" description="Basic and acidic residues" evidence="2">
    <location>
        <begin position="642"/>
        <end position="654"/>
    </location>
</feature>
<feature type="compositionally biased region" description="Low complexity" evidence="2">
    <location>
        <begin position="1182"/>
        <end position="1193"/>
    </location>
</feature>
<feature type="compositionally biased region" description="Low complexity" evidence="2">
    <location>
        <begin position="1"/>
        <end position="11"/>
    </location>
</feature>
<dbReference type="Pfam" id="PF00249">
    <property type="entry name" value="Myb_DNA-binding"/>
    <property type="match status" value="2"/>
</dbReference>
<gene>
    <name evidence="4" type="ORF">AC579_5847</name>
</gene>
<keyword evidence="5" id="KW-1185">Reference proteome</keyword>
<dbReference type="GO" id="GO:0000278">
    <property type="term" value="P:mitotic cell cycle"/>
    <property type="evidence" value="ECO:0007669"/>
    <property type="project" value="TreeGrafter"/>
</dbReference>
<dbReference type="GO" id="GO:0000978">
    <property type="term" value="F:RNA polymerase II cis-regulatory region sequence-specific DNA binding"/>
    <property type="evidence" value="ECO:0007669"/>
    <property type="project" value="TreeGrafter"/>
</dbReference>
<feature type="compositionally biased region" description="Basic and acidic residues" evidence="2">
    <location>
        <begin position="1598"/>
        <end position="1609"/>
    </location>
</feature>
<dbReference type="InterPro" id="IPR017884">
    <property type="entry name" value="SANT_dom"/>
</dbReference>
<feature type="compositionally biased region" description="Basic and acidic residues" evidence="2">
    <location>
        <begin position="1989"/>
        <end position="2024"/>
    </location>
</feature>
<feature type="coiled-coil region" evidence="1">
    <location>
        <begin position="908"/>
        <end position="956"/>
    </location>
</feature>
<feature type="compositionally biased region" description="Basic and acidic residues" evidence="2">
    <location>
        <begin position="12"/>
        <end position="27"/>
    </location>
</feature>
<dbReference type="GO" id="GO:0005634">
    <property type="term" value="C:nucleus"/>
    <property type="evidence" value="ECO:0007669"/>
    <property type="project" value="TreeGrafter"/>
</dbReference>
<feature type="compositionally biased region" description="Low complexity" evidence="2">
    <location>
        <begin position="167"/>
        <end position="178"/>
    </location>
</feature>
<evidence type="ECO:0000313" key="5">
    <source>
        <dbReference type="Proteomes" id="UP000073492"/>
    </source>
</evidence>
<organism evidence="4 5">
    <name type="scientific">Pseudocercospora musae</name>
    <dbReference type="NCBI Taxonomy" id="113226"/>
    <lineage>
        <taxon>Eukaryota</taxon>
        <taxon>Fungi</taxon>
        <taxon>Dikarya</taxon>
        <taxon>Ascomycota</taxon>
        <taxon>Pezizomycotina</taxon>
        <taxon>Dothideomycetes</taxon>
        <taxon>Dothideomycetidae</taxon>
        <taxon>Mycosphaerellales</taxon>
        <taxon>Mycosphaerellaceae</taxon>
        <taxon>Pseudocercospora</taxon>
    </lineage>
</organism>
<evidence type="ECO:0000259" key="3">
    <source>
        <dbReference type="PROSITE" id="PS51293"/>
    </source>
</evidence>
<feature type="region of interest" description="Disordered" evidence="2">
    <location>
        <begin position="450"/>
        <end position="776"/>
    </location>
</feature>
<feature type="region of interest" description="Disordered" evidence="2">
    <location>
        <begin position="1409"/>
        <end position="1974"/>
    </location>
</feature>
<feature type="compositionally biased region" description="Polar residues" evidence="2">
    <location>
        <begin position="343"/>
        <end position="358"/>
    </location>
</feature>
<feature type="compositionally biased region" description="Basic and acidic residues" evidence="2">
    <location>
        <begin position="1717"/>
        <end position="1727"/>
    </location>
</feature>
<dbReference type="SMART" id="SM00717">
    <property type="entry name" value="SANT"/>
    <property type="match status" value="2"/>
</dbReference>
<feature type="compositionally biased region" description="Basic and acidic residues" evidence="2">
    <location>
        <begin position="1832"/>
        <end position="1843"/>
    </location>
</feature>
<feature type="compositionally biased region" description="Low complexity" evidence="2">
    <location>
        <begin position="67"/>
        <end position="86"/>
    </location>
</feature>
<feature type="compositionally biased region" description="Polar residues" evidence="2">
    <location>
        <begin position="1425"/>
        <end position="1443"/>
    </location>
</feature>
<comment type="caution">
    <text evidence="4">The sequence shown here is derived from an EMBL/GenBank/DDBJ whole genome shotgun (WGS) entry which is preliminary data.</text>
</comment>
<dbReference type="GO" id="GO:0045944">
    <property type="term" value="P:positive regulation of transcription by RNA polymerase II"/>
    <property type="evidence" value="ECO:0007669"/>
    <property type="project" value="TreeGrafter"/>
</dbReference>
<feature type="region of interest" description="Disordered" evidence="2">
    <location>
        <begin position="796"/>
        <end position="849"/>
    </location>
</feature>
<dbReference type="Gene3D" id="1.10.10.60">
    <property type="entry name" value="Homeodomain-like"/>
    <property type="match status" value="1"/>
</dbReference>
<feature type="region of interest" description="Disordered" evidence="2">
    <location>
        <begin position="1"/>
        <end position="426"/>
    </location>
</feature>
<feature type="compositionally biased region" description="Pro residues" evidence="2">
    <location>
        <begin position="1690"/>
        <end position="1701"/>
    </location>
</feature>
<feature type="compositionally biased region" description="Pro residues" evidence="2">
    <location>
        <begin position="1859"/>
        <end position="1872"/>
    </location>
</feature>
<feature type="compositionally biased region" description="Basic and acidic residues" evidence="2">
    <location>
        <begin position="216"/>
        <end position="277"/>
    </location>
</feature>
<feature type="compositionally biased region" description="Basic and acidic residues" evidence="2">
    <location>
        <begin position="389"/>
        <end position="408"/>
    </location>
</feature>
<dbReference type="GO" id="GO:0000981">
    <property type="term" value="F:DNA-binding transcription factor activity, RNA polymerase II-specific"/>
    <property type="evidence" value="ECO:0007669"/>
    <property type="project" value="TreeGrafter"/>
</dbReference>
<proteinExistence type="predicted"/>
<feature type="compositionally biased region" description="Polar residues" evidence="2">
    <location>
        <begin position="278"/>
        <end position="293"/>
    </location>
</feature>
<feature type="compositionally biased region" description="Basic residues" evidence="2">
    <location>
        <begin position="1114"/>
        <end position="1125"/>
    </location>
</feature>
<reference evidence="4 5" key="1">
    <citation type="submission" date="2015-07" db="EMBL/GenBank/DDBJ databases">
        <title>Comparative genomics of the Sigatoka disease complex on banana suggests a link between parallel evolutionary changes in Pseudocercospora fijiensis and Pseudocercospora eumusae and increased virulence on the banana host.</title>
        <authorList>
            <person name="Chang T.-C."/>
            <person name="Salvucci A."/>
            <person name="Crous P.W."/>
            <person name="Stergiopoulos I."/>
        </authorList>
    </citation>
    <scope>NUCLEOTIDE SEQUENCE [LARGE SCALE GENOMIC DNA]</scope>
    <source>
        <strain evidence="4 5">CBS 116634</strain>
    </source>
</reference>
<feature type="compositionally biased region" description="Polar residues" evidence="2">
    <location>
        <begin position="598"/>
        <end position="625"/>
    </location>
</feature>
<feature type="compositionally biased region" description="Basic and acidic residues" evidence="2">
    <location>
        <begin position="754"/>
        <end position="765"/>
    </location>
</feature>
<feature type="compositionally biased region" description="Pro residues" evidence="2">
    <location>
        <begin position="1509"/>
        <end position="1522"/>
    </location>
</feature>
<dbReference type="PANTHER" id="PTHR45614:SF238">
    <property type="entry name" value="MYB-LIKE TRANSCRIPTION FACTOR (EUROFUNG)"/>
    <property type="match status" value="1"/>
</dbReference>
<dbReference type="PANTHER" id="PTHR45614">
    <property type="entry name" value="MYB PROTEIN-RELATED"/>
    <property type="match status" value="1"/>
</dbReference>
<feature type="compositionally biased region" description="Acidic residues" evidence="2">
    <location>
        <begin position="694"/>
        <end position="703"/>
    </location>
</feature>